<accession>A0A5J4UAA3</accession>
<proteinExistence type="predicted"/>
<gene>
    <name evidence="2" type="ORF">EZS28_037879</name>
</gene>
<dbReference type="AlphaFoldDB" id="A0A5J4UAA3"/>
<feature type="region of interest" description="Disordered" evidence="1">
    <location>
        <begin position="260"/>
        <end position="348"/>
    </location>
</feature>
<comment type="caution">
    <text evidence="2">The sequence shown here is derived from an EMBL/GenBank/DDBJ whole genome shotgun (WGS) entry which is preliminary data.</text>
</comment>
<evidence type="ECO:0000256" key="1">
    <source>
        <dbReference type="SAM" id="MobiDB-lite"/>
    </source>
</evidence>
<feature type="compositionally biased region" description="Basic residues" evidence="1">
    <location>
        <begin position="298"/>
        <end position="312"/>
    </location>
</feature>
<feature type="compositionally biased region" description="Basic residues" evidence="1">
    <location>
        <begin position="322"/>
        <end position="348"/>
    </location>
</feature>
<sequence length="348" mass="40584">MKLTKPDGFLFVVPGSCNGSFRSPQHVHPLLIDVWQGLMFLRRYLNVNTPFSLKNLESFLIDYDIRYQDVIDEQSSEKKGTRSGRRWRRKETYDWQYLDDYTSSYTKSNSQFKYQQEIEPSTFLQSQTFSRLISGLLRILLEDDGTSEFVMSDDKTKVNATSKQNKGINTRSSDKKDNVRIRLQRTGIDLTTLDLPPSFKSTISNSFWALPLLMFLKAFEAHFEAPSSLHLRRIILLMEGTPIQDIRQKEQEYDSEYNKAYKIEDGDDSSDKSNEDGSESDEDESGSNSDNDDSIKIKDKKQKKQSNQKRKSNQSGNDKHHQTSRITKKVQRIKGGTKRRRRRLRYRL</sequence>
<organism evidence="2 3">
    <name type="scientific">Streblomastix strix</name>
    <dbReference type="NCBI Taxonomy" id="222440"/>
    <lineage>
        <taxon>Eukaryota</taxon>
        <taxon>Metamonada</taxon>
        <taxon>Preaxostyla</taxon>
        <taxon>Oxymonadida</taxon>
        <taxon>Streblomastigidae</taxon>
        <taxon>Streblomastix</taxon>
    </lineage>
</organism>
<feature type="compositionally biased region" description="Acidic residues" evidence="1">
    <location>
        <begin position="276"/>
        <end position="285"/>
    </location>
</feature>
<dbReference type="EMBL" id="SNRW01019208">
    <property type="protein sequence ID" value="KAA6366595.1"/>
    <property type="molecule type" value="Genomic_DNA"/>
</dbReference>
<evidence type="ECO:0000313" key="3">
    <source>
        <dbReference type="Proteomes" id="UP000324800"/>
    </source>
</evidence>
<feature type="compositionally biased region" description="Basic and acidic residues" evidence="1">
    <location>
        <begin position="260"/>
        <end position="275"/>
    </location>
</feature>
<name>A0A5J4UAA3_9EUKA</name>
<evidence type="ECO:0000313" key="2">
    <source>
        <dbReference type="EMBL" id="KAA6366595.1"/>
    </source>
</evidence>
<reference evidence="2 3" key="1">
    <citation type="submission" date="2019-03" db="EMBL/GenBank/DDBJ databases">
        <title>Single cell metagenomics reveals metabolic interactions within the superorganism composed of flagellate Streblomastix strix and complex community of Bacteroidetes bacteria on its surface.</title>
        <authorList>
            <person name="Treitli S.C."/>
            <person name="Kolisko M."/>
            <person name="Husnik F."/>
            <person name="Keeling P."/>
            <person name="Hampl V."/>
        </authorList>
    </citation>
    <scope>NUCLEOTIDE SEQUENCE [LARGE SCALE GENOMIC DNA]</scope>
    <source>
        <strain evidence="2">ST1C</strain>
    </source>
</reference>
<protein>
    <submittedName>
        <fullName evidence="2">Uncharacterized protein</fullName>
    </submittedName>
</protein>
<dbReference type="Proteomes" id="UP000324800">
    <property type="component" value="Unassembled WGS sequence"/>
</dbReference>